<reference evidence="10" key="2">
    <citation type="submission" date="2025-09" db="UniProtKB">
        <authorList>
            <consortium name="Ensembl"/>
        </authorList>
    </citation>
    <scope>IDENTIFICATION</scope>
</reference>
<dbReference type="Gene3D" id="4.10.93.10">
    <property type="entry name" value="Mitochondrial cytochrome c oxidase subunit VIc/VIIs"/>
    <property type="match status" value="1"/>
</dbReference>
<comment type="subcellular location">
    <subcellularLocation>
        <location evidence="1 9">Mitochondrion inner membrane</location>
        <topology evidence="1 9">Single-pass membrane protein</topology>
    </subcellularLocation>
</comment>
<proteinExistence type="inferred from homology"/>
<evidence type="ECO:0000256" key="3">
    <source>
        <dbReference type="ARBA" id="ARBA00007204"/>
    </source>
</evidence>
<comment type="function">
    <text evidence="9">Component of the cytochrome c oxidase, the last enzyme in the mitochondrial electron transport chain which drives oxidative phosphorylation. The respiratory chain contains 3 multisubunit complexes succinate dehydrogenase (complex II, CII), ubiquinol-cytochrome c oxidoreductase (cytochrome b-c1 complex, complex III, CIII) and cytochrome c oxidase (complex IV, CIV), that cooperate to transfer electrons derived from NADH and succinate to molecular oxygen, creating an electrochemical gradient over the inner membrane that drives transmembrane transport and the ATP synthase. Cytochrome c oxidase is the component of the respiratory chain that catalyzes the reduction of oxygen to water. Electrons originating from reduced cytochrome c in the intermembrane space (IMS) are transferred via the dinuclear copper A center (CU(A)) of subunit 2 and heme A of subunit 1 to the active site in subunit 1, a binuclear center (BNC) formed by heme A3 and copper B (CU(B)). The BNC reduces molecular oxygen to 2 water molecules using 4 electrons from cytochrome c in the IMS and 4 protons from the mitochondrial matrix.</text>
</comment>
<dbReference type="GeneTree" id="ENSGT00940000167005"/>
<dbReference type="GO" id="GO:0045277">
    <property type="term" value="C:respiratory chain complex IV"/>
    <property type="evidence" value="ECO:0007669"/>
    <property type="project" value="UniProtKB-UniRule"/>
</dbReference>
<sequence length="109" mass="11878">MCCACAAAAPQSVTGSSQCGRTLVLCGGEIITMSLLPKPQMRGLLAKRLRFHIVGAMITSLGCAVLYKYGVAEPRKRAYADFYKDYDSMKDFEAMREAGVFESVQPKNS</sequence>
<dbReference type="GO" id="GO:0005743">
    <property type="term" value="C:mitochondrial inner membrane"/>
    <property type="evidence" value="ECO:0007669"/>
    <property type="project" value="UniProtKB-SubCell"/>
</dbReference>
<feature type="transmembrane region" description="Helical" evidence="9">
    <location>
        <begin position="49"/>
        <end position="67"/>
    </location>
</feature>
<dbReference type="Pfam" id="PF02937">
    <property type="entry name" value="COX6C"/>
    <property type="match status" value="1"/>
</dbReference>
<evidence type="ECO:0000256" key="2">
    <source>
        <dbReference type="ARBA" id="ARBA00004673"/>
    </source>
</evidence>
<evidence type="ECO:0000256" key="8">
    <source>
        <dbReference type="ARBA" id="ARBA00023136"/>
    </source>
</evidence>
<dbReference type="InterPro" id="IPR037169">
    <property type="entry name" value="Cytochrome_c_oxidase_VIc_sf"/>
</dbReference>
<evidence type="ECO:0000256" key="6">
    <source>
        <dbReference type="ARBA" id="ARBA00022989"/>
    </source>
</evidence>
<comment type="pathway">
    <text evidence="2 9">Energy metabolism; oxidative phosphorylation.</text>
</comment>
<dbReference type="KEGG" id="cpic:101939637"/>
<keyword evidence="8 9" id="KW-0472">Membrane</keyword>
<dbReference type="GO" id="GO:0006123">
    <property type="term" value="P:mitochondrial electron transport, cytochrome c to oxygen"/>
    <property type="evidence" value="ECO:0007669"/>
    <property type="project" value="UniProtKB-UniRule"/>
</dbReference>
<dbReference type="InterPro" id="IPR034884">
    <property type="entry name" value="Cytochrome_c_oxidase_VIc/VIIs"/>
</dbReference>
<dbReference type="OrthoDB" id="10051322at2759"/>
<dbReference type="RefSeq" id="XP_005291728.3">
    <property type="nucleotide sequence ID" value="XM_005291671.5"/>
</dbReference>
<keyword evidence="4 9" id="KW-0812">Transmembrane</keyword>
<keyword evidence="5 9" id="KW-0999">Mitochondrion inner membrane</keyword>
<comment type="subunit">
    <text evidence="9">Component of the cytochrome c oxidase (complex IV, CIV), a multisubunit enzyme composed of 14 subunits. The complex is composed of a catalytic core of 3 subunits MT-CO1, MT-CO2 and MT-CO3, encoded in the mitochondrial DNA, and 11 supernumerary subunits COX4I, COX5A, COX5B, COX6A, COX6B, COX6C, COX7A, COX7B, COX7C, COX8 and NDUFA4, which are encoded in the nuclear genome. The complex exists as a monomer or a dimer and forms supercomplexes (SCs) in the inner mitochondrial membrane with NADH-ubiquinone oxidoreductase (complex I, CI) and ubiquinol-cytochrome c oxidoreductase (cytochrome b-c1 complex, complex III, CIII), resulting in different assemblies (supercomplex SCI(1)III(2)IV(1) and megacomplex MCI(2)III(2)IV(2)).</text>
</comment>
<evidence type="ECO:0000256" key="5">
    <source>
        <dbReference type="ARBA" id="ARBA00022792"/>
    </source>
</evidence>
<name>A0A8C3H981_CHRPI</name>
<gene>
    <name evidence="10" type="primary">LOC101939637</name>
</gene>
<evidence type="ECO:0000313" key="10">
    <source>
        <dbReference type="Ensembl" id="ENSCPBP00000010358.1"/>
    </source>
</evidence>
<dbReference type="GeneID" id="101939637"/>
<keyword evidence="6 9" id="KW-1133">Transmembrane helix</keyword>
<evidence type="ECO:0000313" key="11">
    <source>
        <dbReference type="Proteomes" id="UP000694380"/>
    </source>
</evidence>
<dbReference type="AlphaFoldDB" id="A0A8C3H981"/>
<keyword evidence="7 9" id="KW-0496">Mitochondrion</keyword>
<protein>
    <recommendedName>
        <fullName evidence="9">Cytochrome c oxidase subunit 6C</fullName>
    </recommendedName>
    <alternativeName>
        <fullName evidence="9">Cytochrome c oxidase polypeptide VIc</fullName>
    </alternativeName>
</protein>
<dbReference type="PANTHER" id="PTHR48416">
    <property type="entry name" value="CYTOCHROME C OXIDASE SUBUNIT 6C"/>
    <property type="match status" value="1"/>
</dbReference>
<dbReference type="Proteomes" id="UP000694380">
    <property type="component" value="Unplaced"/>
</dbReference>
<dbReference type="UniPathway" id="UPA00705"/>
<evidence type="ECO:0000256" key="9">
    <source>
        <dbReference type="RuleBase" id="RU368096"/>
    </source>
</evidence>
<dbReference type="SUPFAM" id="SSF81415">
    <property type="entry name" value="Mitochondrial cytochrome c oxidase subunit VIc"/>
    <property type="match status" value="1"/>
</dbReference>
<dbReference type="PANTHER" id="PTHR48416:SF1">
    <property type="entry name" value="CYTOCHROME C OXIDASE SUBUNIT 6C"/>
    <property type="match status" value="1"/>
</dbReference>
<evidence type="ECO:0000256" key="4">
    <source>
        <dbReference type="ARBA" id="ARBA00022692"/>
    </source>
</evidence>
<keyword evidence="11" id="KW-1185">Reference proteome</keyword>
<evidence type="ECO:0000256" key="7">
    <source>
        <dbReference type="ARBA" id="ARBA00023128"/>
    </source>
</evidence>
<reference evidence="10" key="1">
    <citation type="submission" date="2025-08" db="UniProtKB">
        <authorList>
            <consortium name="Ensembl"/>
        </authorList>
    </citation>
    <scope>IDENTIFICATION</scope>
</reference>
<evidence type="ECO:0000256" key="1">
    <source>
        <dbReference type="ARBA" id="ARBA00004434"/>
    </source>
</evidence>
<dbReference type="CDD" id="cd22901">
    <property type="entry name" value="CcO_VIc"/>
    <property type="match status" value="1"/>
</dbReference>
<dbReference type="Ensembl" id="ENSCPBT00000012433.1">
    <property type="protein sequence ID" value="ENSCPBP00000010358.1"/>
    <property type="gene ID" value="ENSCPBG00000007962.1"/>
</dbReference>
<comment type="similarity">
    <text evidence="3 9">Belongs to the cytochrome c oxidase subunit 6c family.</text>
</comment>
<accession>A0A8C3H981</accession>
<dbReference type="InterPro" id="IPR051389">
    <property type="entry name" value="Cytochrome_c_oxidase_VIc"/>
</dbReference>
<organism evidence="10 11">
    <name type="scientific">Chrysemys picta bellii</name>
    <name type="common">Western painted turtle</name>
    <name type="synonym">Emys bellii</name>
    <dbReference type="NCBI Taxonomy" id="8478"/>
    <lineage>
        <taxon>Eukaryota</taxon>
        <taxon>Metazoa</taxon>
        <taxon>Chordata</taxon>
        <taxon>Craniata</taxon>
        <taxon>Vertebrata</taxon>
        <taxon>Euteleostomi</taxon>
        <taxon>Archelosauria</taxon>
        <taxon>Testudinata</taxon>
        <taxon>Testudines</taxon>
        <taxon>Cryptodira</taxon>
        <taxon>Durocryptodira</taxon>
        <taxon>Testudinoidea</taxon>
        <taxon>Emydidae</taxon>
        <taxon>Chrysemys</taxon>
    </lineage>
</organism>